<protein>
    <recommendedName>
        <fullName evidence="5">Gingipain domain-containing protein</fullName>
    </recommendedName>
</protein>
<keyword evidence="1" id="KW-0732">Signal</keyword>
<dbReference type="Gene3D" id="3.40.50.10390">
    <property type="entry name" value="Gingipain r, domain 1"/>
    <property type="match status" value="1"/>
</dbReference>
<dbReference type="GO" id="GO:0006508">
    <property type="term" value="P:proteolysis"/>
    <property type="evidence" value="ECO:0007669"/>
    <property type="project" value="InterPro"/>
</dbReference>
<dbReference type="Pfam" id="PF01364">
    <property type="entry name" value="Peptidase_C25"/>
    <property type="match status" value="1"/>
</dbReference>
<accession>A0A382GPX7</accession>
<feature type="non-terminal residue" evidence="4">
    <location>
        <position position="297"/>
    </location>
</feature>
<proteinExistence type="predicted"/>
<dbReference type="Pfam" id="PF08126">
    <property type="entry name" value="Propeptide_C25"/>
    <property type="match status" value="1"/>
</dbReference>
<dbReference type="InterPro" id="IPR029030">
    <property type="entry name" value="Caspase-like_dom_sf"/>
</dbReference>
<evidence type="ECO:0008006" key="5">
    <source>
        <dbReference type="Google" id="ProtNLM"/>
    </source>
</evidence>
<dbReference type="InterPro" id="IPR038490">
    <property type="entry name" value="Gingipain_propep_sf"/>
</dbReference>
<evidence type="ECO:0000259" key="3">
    <source>
        <dbReference type="Pfam" id="PF08126"/>
    </source>
</evidence>
<feature type="domain" description="Gingipain propeptide" evidence="3">
    <location>
        <begin position="48"/>
        <end position="206"/>
    </location>
</feature>
<sequence>MTGNNIVTVFLCTQLIFGAGFISSDSDTDNSIQIHFSQGNIQYALSGDYTRISSGKSGTTTDFGMPELPLYSTMVQVRPDREYEIHFTVLQSSVLSDITVFPFQDESETENPGTINHLNNSFYSGEALYPESIIYTSERLIMRDLHVLNIQVIPFRFYPSTRELEIIESMDITVSETESREYENSRTRLPSKAFEPLYSNFVVNYETQTRDEGYQKPAILYICGGNSQNNSSFQQLVNWRHKRGYVVYIASLSETGSSTGAIKNYIQDAYETFDPPPEFIGIFGDVGGTYNVPTFDE</sequence>
<dbReference type="InterPro" id="IPR012600">
    <property type="entry name" value="Propeptide_C25"/>
</dbReference>
<organism evidence="4">
    <name type="scientific">marine metagenome</name>
    <dbReference type="NCBI Taxonomy" id="408172"/>
    <lineage>
        <taxon>unclassified sequences</taxon>
        <taxon>metagenomes</taxon>
        <taxon>ecological metagenomes</taxon>
    </lineage>
</organism>
<evidence type="ECO:0000259" key="2">
    <source>
        <dbReference type="Pfam" id="PF01364"/>
    </source>
</evidence>
<dbReference type="InterPro" id="IPR029031">
    <property type="entry name" value="Gingipain_N_sf"/>
</dbReference>
<dbReference type="AlphaFoldDB" id="A0A382GPX7"/>
<evidence type="ECO:0000256" key="1">
    <source>
        <dbReference type="ARBA" id="ARBA00022729"/>
    </source>
</evidence>
<dbReference type="EMBL" id="UINC01056521">
    <property type="protein sequence ID" value="SVB76653.1"/>
    <property type="molecule type" value="Genomic_DNA"/>
</dbReference>
<reference evidence="4" key="1">
    <citation type="submission" date="2018-05" db="EMBL/GenBank/DDBJ databases">
        <authorList>
            <person name="Lanie J.A."/>
            <person name="Ng W.-L."/>
            <person name="Kazmierczak K.M."/>
            <person name="Andrzejewski T.M."/>
            <person name="Davidsen T.M."/>
            <person name="Wayne K.J."/>
            <person name="Tettelin H."/>
            <person name="Glass J.I."/>
            <person name="Rusch D."/>
            <person name="Podicherti R."/>
            <person name="Tsui H.-C.T."/>
            <person name="Winkler M.E."/>
        </authorList>
    </citation>
    <scope>NUCLEOTIDE SEQUENCE</scope>
</reference>
<gene>
    <name evidence="4" type="ORF">METZ01_LOCUS229507</name>
</gene>
<evidence type="ECO:0000313" key="4">
    <source>
        <dbReference type="EMBL" id="SVB76653.1"/>
    </source>
</evidence>
<dbReference type="Gene3D" id="2.60.40.3800">
    <property type="match status" value="1"/>
</dbReference>
<dbReference type="InterPro" id="IPR001769">
    <property type="entry name" value="Gingipain"/>
</dbReference>
<feature type="domain" description="Gingipain" evidence="2">
    <location>
        <begin position="229"/>
        <end position="295"/>
    </location>
</feature>
<dbReference type="GO" id="GO:0004197">
    <property type="term" value="F:cysteine-type endopeptidase activity"/>
    <property type="evidence" value="ECO:0007669"/>
    <property type="project" value="InterPro"/>
</dbReference>
<name>A0A382GPX7_9ZZZZ</name>
<dbReference type="SUPFAM" id="SSF52129">
    <property type="entry name" value="Caspase-like"/>
    <property type="match status" value="1"/>
</dbReference>